<protein>
    <recommendedName>
        <fullName evidence="4">Lactococcin 972 family bacteriocin</fullName>
    </recommendedName>
</protein>
<gene>
    <name evidence="3" type="ORF">ABWK59_18265</name>
</gene>
<keyword evidence="2" id="KW-0732">Signal</keyword>
<evidence type="ECO:0000256" key="1">
    <source>
        <dbReference type="SAM" id="MobiDB-lite"/>
    </source>
</evidence>
<evidence type="ECO:0008006" key="4">
    <source>
        <dbReference type="Google" id="ProtNLM"/>
    </source>
</evidence>
<feature type="region of interest" description="Disordered" evidence="1">
    <location>
        <begin position="30"/>
        <end position="62"/>
    </location>
</feature>
<evidence type="ECO:0000256" key="2">
    <source>
        <dbReference type="SAM" id="SignalP"/>
    </source>
</evidence>
<dbReference type="EMBL" id="CP159872">
    <property type="protein sequence ID" value="XCM80719.1"/>
    <property type="molecule type" value="Genomic_DNA"/>
</dbReference>
<accession>A0AAU8JY58</accession>
<feature type="chain" id="PRO_5043874071" description="Lactococcin 972 family bacteriocin" evidence="2">
    <location>
        <begin position="26"/>
        <end position="115"/>
    </location>
</feature>
<evidence type="ECO:0000313" key="3">
    <source>
        <dbReference type="EMBL" id="XCM80719.1"/>
    </source>
</evidence>
<proteinExistence type="predicted"/>
<reference evidence="3" key="1">
    <citation type="submission" date="2024-06" db="EMBL/GenBank/DDBJ databases">
        <title>The genome sequences of Kitasatospora sp. strain HUAS MG31.</title>
        <authorList>
            <person name="Mo P."/>
        </authorList>
    </citation>
    <scope>NUCLEOTIDE SEQUENCE</scope>
    <source>
        <strain evidence="3">HUAS MG31</strain>
    </source>
</reference>
<name>A0AAU8JY58_9ACTN</name>
<sequence length="115" mass="11866">MAVAKRLAVVTLGIGALLASAPAFALSSTTAGSNAYTSRSDSGVTDGKVNVKDTSADSRSAYGQYERKSAPGEVRNLWNKSGSGTVATSDGAQVYKIRACRQEQWASDTCGGWAA</sequence>
<organism evidence="3">
    <name type="scientific">Kitasatospora camelliae</name>
    <dbReference type="NCBI Taxonomy" id="3156397"/>
    <lineage>
        <taxon>Bacteria</taxon>
        <taxon>Bacillati</taxon>
        <taxon>Actinomycetota</taxon>
        <taxon>Actinomycetes</taxon>
        <taxon>Kitasatosporales</taxon>
        <taxon>Streptomycetaceae</taxon>
        <taxon>Kitasatospora</taxon>
    </lineage>
</organism>
<feature type="compositionally biased region" description="Polar residues" evidence="1">
    <location>
        <begin position="32"/>
        <end position="43"/>
    </location>
</feature>
<dbReference type="AlphaFoldDB" id="A0AAU8JY58"/>
<dbReference type="RefSeq" id="WP_354641654.1">
    <property type="nucleotide sequence ID" value="NZ_CP159872.1"/>
</dbReference>
<feature type="signal peptide" evidence="2">
    <location>
        <begin position="1"/>
        <end position="25"/>
    </location>
</feature>
<dbReference type="KEGG" id="kcm:ABWK59_18265"/>